<name>A0A6J7UYF2_9ZZZZ</name>
<dbReference type="Gene3D" id="3.20.20.140">
    <property type="entry name" value="Metal-dependent hydrolases"/>
    <property type="match status" value="1"/>
</dbReference>
<dbReference type="EMBL" id="CAFBQW010000257">
    <property type="protein sequence ID" value="CAB5068997.1"/>
    <property type="molecule type" value="Genomic_DNA"/>
</dbReference>
<dbReference type="InterPro" id="IPR032466">
    <property type="entry name" value="Metal_Hydrolase"/>
</dbReference>
<dbReference type="PANTHER" id="PTHR11647">
    <property type="entry name" value="HYDRANTOINASE/DIHYDROPYRIMIDINASE FAMILY MEMBER"/>
    <property type="match status" value="1"/>
</dbReference>
<dbReference type="Pfam" id="PF07969">
    <property type="entry name" value="Amidohydro_3"/>
    <property type="match status" value="1"/>
</dbReference>
<reference evidence="2" key="1">
    <citation type="submission" date="2020-05" db="EMBL/GenBank/DDBJ databases">
        <authorList>
            <person name="Chiriac C."/>
            <person name="Salcher M."/>
            <person name="Ghai R."/>
            <person name="Kavagutti S V."/>
        </authorList>
    </citation>
    <scope>NUCLEOTIDE SEQUENCE</scope>
</reference>
<organism evidence="2">
    <name type="scientific">freshwater metagenome</name>
    <dbReference type="NCBI Taxonomy" id="449393"/>
    <lineage>
        <taxon>unclassified sequences</taxon>
        <taxon>metagenomes</taxon>
        <taxon>ecological metagenomes</taxon>
    </lineage>
</organism>
<dbReference type="InterPro" id="IPR011059">
    <property type="entry name" value="Metal-dep_hydrolase_composite"/>
</dbReference>
<evidence type="ECO:0000259" key="1">
    <source>
        <dbReference type="Pfam" id="PF07969"/>
    </source>
</evidence>
<proteinExistence type="predicted"/>
<dbReference type="SUPFAM" id="SSF51556">
    <property type="entry name" value="Metallo-dependent hydrolases"/>
    <property type="match status" value="1"/>
</dbReference>
<accession>A0A6J7UYF2</accession>
<dbReference type="PANTHER" id="PTHR11647:SF1">
    <property type="entry name" value="COLLAPSIN RESPONSE MEDIATOR PROTEIN"/>
    <property type="match status" value="1"/>
</dbReference>
<sequence>MGNHLIIQHGTIVDGTGSAAFVGDVHITDGIISAVVPADELPAHGTSADIQDPATRVIDATGLLVTPGWVDIHTHYDGQVTWDDLLAPTAWHGVTTLVMGNCGVGFAPVVPDRREWLIGLMEGVEDIPGTALSEGIDWDWETFPEYLDALEPRRWTMDVGTQIAHGAVRTYVMGDRGAKNEPATPEDIDQMRVIVRDALAAGALGFSTSRTIAHTAIDGEPVPGTFAAEDELFGIGSALKELGTGVFELAPAGVAGEDVLAPAKEVDWMARLSAEMGRPVTFAMIQVDSAPDLWRELMDASLAATAEGADIWPQVAGRATGLLSGHHTTYSLFDAFPAYQELKAQNLTDDALYERLCDAQVRESILGWEPDENTAKSLAGAFDRTFLLGDPPDYEPGPDRSLTGLAQANGTTPLEVAYDAMLVDGGRGLLYVPILNYADGNLDPVREMFLHPRAASGLADGGAHCGVICDASMPTFMLTHWTRDRSRGDTLPLEMIVKKQTQDTARLYGLSDRGTLQTGMLGDVNIIDYENLQLESPYVTADLPAGGTRLVQGARGYVATIKSGEITFDDGQDTGARPGQLLRGAR</sequence>
<dbReference type="InterPro" id="IPR013108">
    <property type="entry name" value="Amidohydro_3"/>
</dbReference>
<dbReference type="AlphaFoldDB" id="A0A6J7UYF2"/>
<dbReference type="SUPFAM" id="SSF51338">
    <property type="entry name" value="Composite domain of metallo-dependent hydrolases"/>
    <property type="match status" value="1"/>
</dbReference>
<evidence type="ECO:0000313" key="2">
    <source>
        <dbReference type="EMBL" id="CAB5068997.1"/>
    </source>
</evidence>
<dbReference type="InterPro" id="IPR050378">
    <property type="entry name" value="Metallo-dep_Hydrolases_sf"/>
</dbReference>
<feature type="domain" description="Amidohydrolase 3" evidence="1">
    <location>
        <begin position="56"/>
        <end position="568"/>
    </location>
</feature>
<protein>
    <submittedName>
        <fullName evidence="2">Unannotated protein</fullName>
    </submittedName>
</protein>
<dbReference type="GO" id="GO:0005829">
    <property type="term" value="C:cytosol"/>
    <property type="evidence" value="ECO:0007669"/>
    <property type="project" value="TreeGrafter"/>
</dbReference>
<gene>
    <name evidence="2" type="ORF">UFOPK4354_01754</name>
</gene>
<dbReference type="GO" id="GO:0016812">
    <property type="term" value="F:hydrolase activity, acting on carbon-nitrogen (but not peptide) bonds, in cyclic amides"/>
    <property type="evidence" value="ECO:0007669"/>
    <property type="project" value="TreeGrafter"/>
</dbReference>